<sequence>MEAIGLLYLPVGFKFQPSDEQLVGYYLFNKISGNPIPYIDQIIRDIDLYDTKEPWEIWESFGGLTLEGDEDLYFFTQLKKKGVNGSRIDRKVGSGAWQGEDSANDVRSRKYNRVIGSKKRFRYENNKHSKQHGCWIMHEYSLDSCLFPRNHHNQYVLCRIRKNDQAAVGGKKRSRKKRKSDEQVKGNLGLVEDHQYKQQFTPSKLPQTRRILTTQHKTTRDQIDELSENQQCLTPHTPSGFEENRQLHITEQSFHLQQPELPEFEENQQLPITEKSLVQQPKFSELHTPCGFEENQQLPSTVQSLSLLDHDPELSENHHCYMLRMSSGFEDNQLLPTTEQSLIHQPEISELHSASGFEENQQLPSTEQSLGLLNHKLELSEYHLHTASGPLLENNQPLSNKQESRSLSPHQPEPEYGKQNQRLPAAATSDDGIFSQIDFSEEFPSACTWGLASALEPPDFFDFVECLTDCCYLDC</sequence>
<dbReference type="Proteomes" id="UP001164539">
    <property type="component" value="Chromosome 11"/>
</dbReference>
<organism evidence="1 2">
    <name type="scientific">Melia azedarach</name>
    <name type="common">Chinaberry tree</name>
    <dbReference type="NCBI Taxonomy" id="155640"/>
    <lineage>
        <taxon>Eukaryota</taxon>
        <taxon>Viridiplantae</taxon>
        <taxon>Streptophyta</taxon>
        <taxon>Embryophyta</taxon>
        <taxon>Tracheophyta</taxon>
        <taxon>Spermatophyta</taxon>
        <taxon>Magnoliopsida</taxon>
        <taxon>eudicotyledons</taxon>
        <taxon>Gunneridae</taxon>
        <taxon>Pentapetalae</taxon>
        <taxon>rosids</taxon>
        <taxon>malvids</taxon>
        <taxon>Sapindales</taxon>
        <taxon>Meliaceae</taxon>
        <taxon>Melia</taxon>
    </lineage>
</organism>
<protein>
    <submittedName>
        <fullName evidence="1">NAC domain-containing protein</fullName>
    </submittedName>
</protein>
<name>A0ACC1X662_MELAZ</name>
<evidence type="ECO:0000313" key="2">
    <source>
        <dbReference type="Proteomes" id="UP001164539"/>
    </source>
</evidence>
<comment type="caution">
    <text evidence="1">The sequence shown here is derived from an EMBL/GenBank/DDBJ whole genome shotgun (WGS) entry which is preliminary data.</text>
</comment>
<dbReference type="EMBL" id="CM051404">
    <property type="protein sequence ID" value="KAJ4706779.1"/>
    <property type="molecule type" value="Genomic_DNA"/>
</dbReference>
<gene>
    <name evidence="1" type="ORF">OWV82_020391</name>
</gene>
<keyword evidence="2" id="KW-1185">Reference proteome</keyword>
<accession>A0ACC1X662</accession>
<reference evidence="1 2" key="1">
    <citation type="journal article" date="2023" name="Science">
        <title>Complex scaffold remodeling in plant triterpene biosynthesis.</title>
        <authorList>
            <person name="De La Pena R."/>
            <person name="Hodgson H."/>
            <person name="Liu J.C."/>
            <person name="Stephenson M.J."/>
            <person name="Martin A.C."/>
            <person name="Owen C."/>
            <person name="Harkess A."/>
            <person name="Leebens-Mack J."/>
            <person name="Jimenez L.E."/>
            <person name="Osbourn A."/>
            <person name="Sattely E.S."/>
        </authorList>
    </citation>
    <scope>NUCLEOTIDE SEQUENCE [LARGE SCALE GENOMIC DNA]</scope>
    <source>
        <strain evidence="2">cv. JPN11</strain>
        <tissue evidence="1">Leaf</tissue>
    </source>
</reference>
<evidence type="ECO:0000313" key="1">
    <source>
        <dbReference type="EMBL" id="KAJ4706779.1"/>
    </source>
</evidence>
<proteinExistence type="predicted"/>